<comment type="caution">
    <text evidence="2">The sequence shown here is derived from an EMBL/GenBank/DDBJ whole genome shotgun (WGS) entry which is preliminary data.</text>
</comment>
<name>A0A8T9BXF0_9HELO</name>
<dbReference type="PANTHER" id="PTHR33112:SF9">
    <property type="entry name" value="HETEROKARYON INCOMPATIBILITY DOMAIN-CONTAINING PROTEIN"/>
    <property type="match status" value="1"/>
</dbReference>
<dbReference type="OrthoDB" id="3562283at2759"/>
<dbReference type="PANTHER" id="PTHR33112">
    <property type="entry name" value="DOMAIN PROTEIN, PUTATIVE-RELATED"/>
    <property type="match status" value="1"/>
</dbReference>
<organism evidence="2 3">
    <name type="scientific">Lachnellula suecica</name>
    <dbReference type="NCBI Taxonomy" id="602035"/>
    <lineage>
        <taxon>Eukaryota</taxon>
        <taxon>Fungi</taxon>
        <taxon>Dikarya</taxon>
        <taxon>Ascomycota</taxon>
        <taxon>Pezizomycotina</taxon>
        <taxon>Leotiomycetes</taxon>
        <taxon>Helotiales</taxon>
        <taxon>Lachnaceae</taxon>
        <taxon>Lachnellula</taxon>
    </lineage>
</organism>
<dbReference type="InterPro" id="IPR010730">
    <property type="entry name" value="HET"/>
</dbReference>
<dbReference type="Proteomes" id="UP000469558">
    <property type="component" value="Unassembled WGS sequence"/>
</dbReference>
<evidence type="ECO:0000313" key="3">
    <source>
        <dbReference type="Proteomes" id="UP000469558"/>
    </source>
</evidence>
<reference evidence="2 3" key="1">
    <citation type="submission" date="2018-05" db="EMBL/GenBank/DDBJ databases">
        <title>Genome sequencing and assembly of the regulated plant pathogen Lachnellula willkommii and related sister species for the development of diagnostic species identification markers.</title>
        <authorList>
            <person name="Giroux E."/>
            <person name="Bilodeau G."/>
        </authorList>
    </citation>
    <scope>NUCLEOTIDE SEQUENCE [LARGE SCALE GENOMIC DNA]</scope>
    <source>
        <strain evidence="2 3">CBS 268.59</strain>
    </source>
</reference>
<keyword evidence="3" id="KW-1185">Reference proteome</keyword>
<evidence type="ECO:0000259" key="1">
    <source>
        <dbReference type="Pfam" id="PF06985"/>
    </source>
</evidence>
<evidence type="ECO:0000313" key="2">
    <source>
        <dbReference type="EMBL" id="TVY59412.1"/>
    </source>
</evidence>
<protein>
    <recommendedName>
        <fullName evidence="1">Heterokaryon incompatibility domain-containing protein</fullName>
    </recommendedName>
</protein>
<proteinExistence type="predicted"/>
<accession>A0A8T9BXF0</accession>
<dbReference type="AlphaFoldDB" id="A0A8T9BXF0"/>
<feature type="domain" description="Heterokaryon incompatibility" evidence="1">
    <location>
        <begin position="238"/>
        <end position="390"/>
    </location>
</feature>
<gene>
    <name evidence="2" type="ORF">LSUE1_G010005</name>
</gene>
<dbReference type="EMBL" id="QGMK01002352">
    <property type="protein sequence ID" value="TVY59412.1"/>
    <property type="molecule type" value="Genomic_DNA"/>
</dbReference>
<dbReference type="Pfam" id="PF06985">
    <property type="entry name" value="HET"/>
    <property type="match status" value="1"/>
</dbReference>
<sequence>MSALEIPSLATTKLKLSSLACDICRHFWGVLYDECPSSSIAESGWQSQGEKSQELKENIRESSGADEILANDEGNNEIDSSIDPTILTLSDVQQGKIENCSLCTLVYDLLELNGDSDDAGAIGFIDIETIRVDERDGLTIHYGEDEWDDSFKSFDLFLLPETPVQFDYLSMFNDISEDPLSDNCQHMILGWIEECITTHAVCSSPALVQAPTRLIDVGESDNYCPRLVSPSPSAVLNYASLTHCWGGSKPMSTTTTNLISRYHGIPLTEIPRTFEDAMKVTRWLGLKYLWIDSLCIVQDDITEWETEAAKMADIYSGSWVVIAAAQAKDSFAGFLKPRESARHISLKLPHGTAVDICVRSRIGHDTSSANRIPSDLLLSPLLSRAWCFQERILAPRILYFDEREYIFHCQKEERCECGSVSRSEENPQGTRWLGLLMDSKSPHFHFGILWGTIVQEYSDLKLTYEKDRLPALAGIAHSVERFIPGRYIAGIWEKDLPYQLLWYVQIGEDGISMPPIDEPLTRADIYAPSFSWTSWTRKVFYDGVPDEFLVACEVEEVHSTTPGANRYGQVSCAHIKIRGFLIPLETIYSSICLLEHMPSNRETGVPAWQRKGRPHISCDFHRSNDWNKLLFFKLLTSRSQAYTENKVSDKGYGLILQETDFPGTYRRFGLAMDIPESWIGSSAGPTVVTIV</sequence>